<keyword evidence="2" id="KW-0449">Lipoprotein</keyword>
<dbReference type="SUPFAM" id="SSF56954">
    <property type="entry name" value="Outer membrane efflux proteins (OEP)"/>
    <property type="match status" value="1"/>
</dbReference>
<keyword evidence="2" id="KW-1134">Transmembrane beta strand</keyword>
<dbReference type="Gene3D" id="1.20.1600.10">
    <property type="entry name" value="Outer membrane efflux proteins (OEP)"/>
    <property type="match status" value="1"/>
</dbReference>
<gene>
    <name evidence="4" type="ORF">LL253_12150</name>
</gene>
<dbReference type="Pfam" id="PF02321">
    <property type="entry name" value="OEP"/>
    <property type="match status" value="2"/>
</dbReference>
<dbReference type="InterPro" id="IPR003423">
    <property type="entry name" value="OMP_efflux"/>
</dbReference>
<feature type="chain" id="PRO_5044999457" evidence="2">
    <location>
        <begin position="21"/>
        <end position="479"/>
    </location>
</feature>
<dbReference type="Gene3D" id="2.20.200.10">
    <property type="entry name" value="Outer membrane efflux proteins (OEP)"/>
    <property type="match status" value="1"/>
</dbReference>
<dbReference type="EMBL" id="JAJGNP010000009">
    <property type="protein sequence ID" value="MCC4233440.1"/>
    <property type="molecule type" value="Genomic_DNA"/>
</dbReference>
<name>A0ABS8H4J4_9SPHN</name>
<dbReference type="Proteomes" id="UP001198830">
    <property type="component" value="Unassembled WGS sequence"/>
</dbReference>
<keyword evidence="3" id="KW-0175">Coiled coil</keyword>
<dbReference type="InterPro" id="IPR010131">
    <property type="entry name" value="MdtP/NodT-like"/>
</dbReference>
<evidence type="ECO:0000256" key="2">
    <source>
        <dbReference type="RuleBase" id="RU362097"/>
    </source>
</evidence>
<keyword evidence="2" id="KW-0564">Palmitate</keyword>
<dbReference type="NCBIfam" id="TIGR01845">
    <property type="entry name" value="outer_NodT"/>
    <property type="match status" value="1"/>
</dbReference>
<feature type="coiled-coil region" evidence="3">
    <location>
        <begin position="67"/>
        <end position="101"/>
    </location>
</feature>
<dbReference type="PANTHER" id="PTHR30203:SF21">
    <property type="entry name" value="OUTER MEMBRANE COMPONENT OF MULTIDRUG EFFLUX PUMP-RELATED"/>
    <property type="match status" value="1"/>
</dbReference>
<reference evidence="4 5" key="1">
    <citation type="submission" date="2021-10" db="EMBL/GenBank/DDBJ databases">
        <title>The diversity and Nitrogen Metabolism of Culturable Nitrate-Utilizing Bacteria Within the Oxygen Minimum Zone of the Changjiang (Yangtze River)Estuary.</title>
        <authorList>
            <person name="Zhang D."/>
            <person name="Zheng J."/>
            <person name="Liu S."/>
            <person name="He W."/>
        </authorList>
    </citation>
    <scope>NUCLEOTIDE SEQUENCE [LARGE SCALE GENOMIC DNA]</scope>
    <source>
        <strain evidence="4 5">FXH275-2</strain>
    </source>
</reference>
<feature type="signal peptide" evidence="2">
    <location>
        <begin position="1"/>
        <end position="20"/>
    </location>
</feature>
<keyword evidence="2" id="KW-0472">Membrane</keyword>
<protein>
    <submittedName>
        <fullName evidence="4">Efflux transporter outer membrane subunit</fullName>
    </submittedName>
</protein>
<dbReference type="PANTHER" id="PTHR30203">
    <property type="entry name" value="OUTER MEMBRANE CATION EFFLUX PROTEIN"/>
    <property type="match status" value="1"/>
</dbReference>
<evidence type="ECO:0000313" key="5">
    <source>
        <dbReference type="Proteomes" id="UP001198830"/>
    </source>
</evidence>
<evidence type="ECO:0000256" key="3">
    <source>
        <dbReference type="SAM" id="Coils"/>
    </source>
</evidence>
<keyword evidence="2" id="KW-0732">Signal</keyword>
<accession>A0ABS8H4J4</accession>
<evidence type="ECO:0000256" key="1">
    <source>
        <dbReference type="ARBA" id="ARBA00007613"/>
    </source>
</evidence>
<organism evidence="4 5">
    <name type="scientific">Sphingobium soli</name>
    <dbReference type="NCBI Taxonomy" id="1591116"/>
    <lineage>
        <taxon>Bacteria</taxon>
        <taxon>Pseudomonadati</taxon>
        <taxon>Pseudomonadota</taxon>
        <taxon>Alphaproteobacteria</taxon>
        <taxon>Sphingomonadales</taxon>
        <taxon>Sphingomonadaceae</taxon>
        <taxon>Sphingobium</taxon>
    </lineage>
</organism>
<comment type="subcellular location">
    <subcellularLocation>
        <location evidence="2">Cell membrane</location>
        <topology evidence="2">Lipid-anchor</topology>
    </subcellularLocation>
</comment>
<dbReference type="PROSITE" id="PS51257">
    <property type="entry name" value="PROKAR_LIPOPROTEIN"/>
    <property type="match status" value="1"/>
</dbReference>
<keyword evidence="2" id="KW-0812">Transmembrane</keyword>
<sequence>MPKWIGAPLLALGLTACATAGPDYRYPQGSVATAPAARGDFHSAQGAQFSNAPLPDQWWRLYADRQLDALVEEALAANADLTQAQANVERAQAVLREAEAGRQVTTAISGGETLSRPSGVAQHLPGSVSYDLGLSAAYPLDLNGRIARGIEASAADVEAVTAARDYVRVSVAAATAQAYAQVCAANYSLAVNRKVVALQRQTLDATRRLAKGGRGTAFDVSRAQAAVETSEAALPAFAAQRQNGLYLLATLLGRPPADYPRAIENCADLPVLRQPIPVGDGAALIRRRPDIRQAERTIAGDTARLGVAMAQLYPQVSIGGSVGLSGPLKDFGTGSAFGFSLGPLISWTFPNRPVIRARIAQADAQIRADLASFDASVLEALRQTESALETYRRDAERAAALDRARESAGVSAAQAGKLFRFGRGDFLSLLDAQRSQASAEVTAASARTQLVQDQIALFLALGGGWGSGDSVDQGAGDAQ</sequence>
<dbReference type="RefSeq" id="WP_228227345.1">
    <property type="nucleotide sequence ID" value="NZ_JAJGNP010000009.1"/>
</dbReference>
<comment type="caution">
    <text evidence="4">The sequence shown here is derived from an EMBL/GenBank/DDBJ whole genome shotgun (WGS) entry which is preliminary data.</text>
</comment>
<keyword evidence="5" id="KW-1185">Reference proteome</keyword>
<comment type="similarity">
    <text evidence="1 2">Belongs to the outer membrane factor (OMF) (TC 1.B.17) family.</text>
</comment>
<proteinExistence type="inferred from homology"/>
<evidence type="ECO:0000313" key="4">
    <source>
        <dbReference type="EMBL" id="MCC4233440.1"/>
    </source>
</evidence>